<dbReference type="InterPro" id="IPR018511">
    <property type="entry name" value="Hemolysin-typ_Ca-bd_CS"/>
</dbReference>
<feature type="domain" description="SCP" evidence="4">
    <location>
        <begin position="66"/>
        <end position="192"/>
    </location>
</feature>
<accession>A0A0P1GK99</accession>
<dbReference type="PANTHER" id="PTHR38340">
    <property type="entry name" value="S-LAYER PROTEIN"/>
    <property type="match status" value="1"/>
</dbReference>
<dbReference type="AlphaFoldDB" id="A0A0P1GK99"/>
<dbReference type="Proteomes" id="UP000054935">
    <property type="component" value="Unassembled WGS sequence"/>
</dbReference>
<dbReference type="InterPro" id="IPR014044">
    <property type="entry name" value="CAP_dom"/>
</dbReference>
<dbReference type="InterPro" id="IPR035940">
    <property type="entry name" value="CAP_sf"/>
</dbReference>
<dbReference type="InterPro" id="IPR050557">
    <property type="entry name" value="RTX_toxin/Mannuronan_C5-epim"/>
</dbReference>
<dbReference type="Pfam" id="PF00353">
    <property type="entry name" value="HemolysinCabind"/>
    <property type="match status" value="5"/>
</dbReference>
<evidence type="ECO:0000256" key="3">
    <source>
        <dbReference type="SAM" id="MobiDB-lite"/>
    </source>
</evidence>
<dbReference type="GO" id="GO:0005576">
    <property type="term" value="C:extracellular region"/>
    <property type="evidence" value="ECO:0007669"/>
    <property type="project" value="UniProtKB-SubCell"/>
</dbReference>
<dbReference type="SUPFAM" id="SSF49464">
    <property type="entry name" value="Carboxypeptidase regulatory domain-like"/>
    <property type="match status" value="1"/>
</dbReference>
<dbReference type="PRINTS" id="PR00313">
    <property type="entry name" value="CABNDNGRPT"/>
</dbReference>
<dbReference type="SUPFAM" id="SSF51120">
    <property type="entry name" value="beta-Roll"/>
    <property type="match status" value="2"/>
</dbReference>
<dbReference type="InterPro" id="IPR001343">
    <property type="entry name" value="Hemolysn_Ca-bd"/>
</dbReference>
<dbReference type="GO" id="GO:0005509">
    <property type="term" value="F:calcium ion binding"/>
    <property type="evidence" value="ECO:0007669"/>
    <property type="project" value="InterPro"/>
</dbReference>
<organism evidence="5 6">
    <name type="scientific">Tropicibacter naphthalenivorans</name>
    <dbReference type="NCBI Taxonomy" id="441103"/>
    <lineage>
        <taxon>Bacteria</taxon>
        <taxon>Pseudomonadati</taxon>
        <taxon>Pseudomonadota</taxon>
        <taxon>Alphaproteobacteria</taxon>
        <taxon>Rhodobacterales</taxon>
        <taxon>Roseobacteraceae</taxon>
        <taxon>Tropicibacter</taxon>
    </lineage>
</organism>
<keyword evidence="6" id="KW-1185">Reference proteome</keyword>
<dbReference type="PANTHER" id="PTHR38340:SF1">
    <property type="entry name" value="S-LAYER PROTEIN"/>
    <property type="match status" value="1"/>
</dbReference>
<evidence type="ECO:0000313" key="6">
    <source>
        <dbReference type="Proteomes" id="UP000054935"/>
    </source>
</evidence>
<dbReference type="OrthoDB" id="419320at2"/>
<dbReference type="STRING" id="441103.TRN7648_04168"/>
<dbReference type="CDD" id="cd05379">
    <property type="entry name" value="CAP_bacterial"/>
    <property type="match status" value="1"/>
</dbReference>
<keyword evidence="2" id="KW-0964">Secreted</keyword>
<evidence type="ECO:0000256" key="2">
    <source>
        <dbReference type="ARBA" id="ARBA00022525"/>
    </source>
</evidence>
<evidence type="ECO:0000256" key="1">
    <source>
        <dbReference type="ARBA" id="ARBA00004613"/>
    </source>
</evidence>
<gene>
    <name evidence="5" type="primary">hlyA_16</name>
    <name evidence="5" type="ORF">TRN7648_04168</name>
</gene>
<name>A0A0P1GK99_9RHOB</name>
<comment type="subcellular location">
    <subcellularLocation>
        <location evidence="1">Secreted</location>
    </subcellularLocation>
</comment>
<dbReference type="Pfam" id="PF00188">
    <property type="entry name" value="CAP"/>
    <property type="match status" value="1"/>
</dbReference>
<dbReference type="EMBL" id="CYSE01000017">
    <property type="protein sequence ID" value="CUH82626.1"/>
    <property type="molecule type" value="Genomic_DNA"/>
</dbReference>
<dbReference type="Gene3D" id="2.60.40.1120">
    <property type="entry name" value="Carboxypeptidase-like, regulatory domain"/>
    <property type="match status" value="1"/>
</dbReference>
<evidence type="ECO:0000313" key="5">
    <source>
        <dbReference type="EMBL" id="CUH82626.1"/>
    </source>
</evidence>
<proteinExistence type="predicted"/>
<evidence type="ECO:0000259" key="4">
    <source>
        <dbReference type="Pfam" id="PF00188"/>
    </source>
</evidence>
<dbReference type="Gene3D" id="2.150.10.10">
    <property type="entry name" value="Serralysin-like metalloprotease, C-terminal"/>
    <property type="match status" value="3"/>
</dbReference>
<protein>
    <submittedName>
        <fullName evidence="5">Hemolysin, plasmid</fullName>
    </submittedName>
</protein>
<feature type="region of interest" description="Disordered" evidence="3">
    <location>
        <begin position="431"/>
        <end position="453"/>
    </location>
</feature>
<reference evidence="5" key="1">
    <citation type="submission" date="2015-09" db="EMBL/GenBank/DDBJ databases">
        <authorList>
            <consortium name="Swine Surveillance"/>
        </authorList>
    </citation>
    <scope>NUCLEOTIDE SEQUENCE [LARGE SCALE GENOMIC DNA]</scope>
    <source>
        <strain evidence="5">CECT 7648</strain>
    </source>
</reference>
<feature type="compositionally biased region" description="Gly residues" evidence="3">
    <location>
        <begin position="444"/>
        <end position="453"/>
    </location>
</feature>
<dbReference type="Gene3D" id="3.40.33.10">
    <property type="entry name" value="CAP"/>
    <property type="match status" value="1"/>
</dbReference>
<dbReference type="InterPro" id="IPR008969">
    <property type="entry name" value="CarboxyPept-like_regulatory"/>
</dbReference>
<dbReference type="RefSeq" id="WP_058249515.1">
    <property type="nucleotide sequence ID" value="NZ_CYSE01000017.1"/>
</dbReference>
<sequence>MITTAEQQLMLELINRARANPAGEFDQLILDANSGTTVAANITSAVTYFGVDLDAFADQLAGLPSVAPLAWNSALAQSADTHTDLMIAQDEQSHNLAGEASLLNRMLNAGYEDLRQVAENIYAYAEDPLYAHAGFYIDWGYDAVDISGGTLVSNWQSTGDGIQDNPGHRNSILSATYTEVGLSWTQDSDPSTEVGPFLTTQHFGTTWSYAPKLLGVVIDDADGDAFYDVGEGLGGVTVQAVGSAGTFTTTSWAAGGYQMALPDGVYTVTFSGGALLGEVTQSVTISGENAKLDARAQDAVILTGQTLTGGDTDDVLSGGLGNDTADAGRGNDLLDMGEGADNVWADGGDDTVYGGAGNDTIRGGRESDLLYGDAGDDSIVGQRNADTLHGGEGADTLKGGGGSDLMSGEAGDDFLKGGTYRDTVLGGDGNDTLVGNRHDDSLSGGAGADDLNGGGNNDTLIGGADDDTLKGGAGADVFVFDLDHGADVIRDFDLTEDRLALTYSLMGGQSVTDILGAASISATGVQIDFGAGDTILFEGLSGTIGLDGAIDLI</sequence>
<dbReference type="SUPFAM" id="SSF55797">
    <property type="entry name" value="PR-1-like"/>
    <property type="match status" value="1"/>
</dbReference>
<dbReference type="PROSITE" id="PS00330">
    <property type="entry name" value="HEMOLYSIN_CALCIUM"/>
    <property type="match status" value="1"/>
</dbReference>
<dbReference type="InterPro" id="IPR011049">
    <property type="entry name" value="Serralysin-like_metalloprot_C"/>
</dbReference>